<dbReference type="EMBL" id="CAXHTB010000001">
    <property type="protein sequence ID" value="CAL0299954.1"/>
    <property type="molecule type" value="Genomic_DNA"/>
</dbReference>
<protein>
    <recommendedName>
        <fullName evidence="6">BHLH domain-containing protein</fullName>
    </recommendedName>
</protein>
<comment type="subcellular location">
    <subcellularLocation>
        <location evidence="1">Nucleus</location>
    </subcellularLocation>
</comment>
<keyword evidence="8" id="KW-1185">Reference proteome</keyword>
<keyword evidence="3" id="KW-0804">Transcription</keyword>
<evidence type="ECO:0000259" key="6">
    <source>
        <dbReference type="PROSITE" id="PS50888"/>
    </source>
</evidence>
<evidence type="ECO:0000256" key="5">
    <source>
        <dbReference type="SAM" id="MobiDB-lite"/>
    </source>
</evidence>
<evidence type="ECO:0000256" key="1">
    <source>
        <dbReference type="ARBA" id="ARBA00004123"/>
    </source>
</evidence>
<organism evidence="7 8">
    <name type="scientific">Lupinus luteus</name>
    <name type="common">European yellow lupine</name>
    <dbReference type="NCBI Taxonomy" id="3873"/>
    <lineage>
        <taxon>Eukaryota</taxon>
        <taxon>Viridiplantae</taxon>
        <taxon>Streptophyta</taxon>
        <taxon>Embryophyta</taxon>
        <taxon>Tracheophyta</taxon>
        <taxon>Spermatophyta</taxon>
        <taxon>Magnoliopsida</taxon>
        <taxon>eudicotyledons</taxon>
        <taxon>Gunneridae</taxon>
        <taxon>Pentapetalae</taxon>
        <taxon>rosids</taxon>
        <taxon>fabids</taxon>
        <taxon>Fabales</taxon>
        <taxon>Fabaceae</taxon>
        <taxon>Papilionoideae</taxon>
        <taxon>50 kb inversion clade</taxon>
        <taxon>genistoids sensu lato</taxon>
        <taxon>core genistoids</taxon>
        <taxon>Genisteae</taxon>
        <taxon>Lupinus</taxon>
    </lineage>
</organism>
<dbReference type="Proteomes" id="UP001497480">
    <property type="component" value="Unassembled WGS sequence"/>
</dbReference>
<dbReference type="PROSITE" id="PS50888">
    <property type="entry name" value="BHLH"/>
    <property type="match status" value="1"/>
</dbReference>
<dbReference type="Pfam" id="PF23176">
    <property type="entry name" value="bHLH_LHW"/>
    <property type="match status" value="1"/>
</dbReference>
<comment type="caution">
    <text evidence="7">The sequence shown here is derived from an EMBL/GenBank/DDBJ whole genome shotgun (WGS) entry which is preliminary data.</text>
</comment>
<dbReference type="InterPro" id="IPR011598">
    <property type="entry name" value="bHLH_dom"/>
</dbReference>
<dbReference type="PANTHER" id="PTHR46196:SF2">
    <property type="entry name" value="TRANSCRIPTION FACTOR BHLH157"/>
    <property type="match status" value="1"/>
</dbReference>
<sequence length="827" mass="92542">MVESLTLRNKLKALCTCLEDGWSYAIFWRFHSQNPLLLTAEDAYYEAQLGQEIANMLPQIHLFGEGIVGKAAFTGKHIWVHSDGQSQEWNLCGQNIYKEDSELLQHFSSGIKTIVVIPVIACGVVQFGSKKKILERVEFLEQTQRLLMEMDNADMVDMSVNAVSPPDCENYDVNSLLASFSYENSYDSTLEYAHGENSEDLMRNFYSYESVNNSLPSLYNVYNEGMTSFHGDSCVGDQLNATNEAQVASSDTDFTDVLLRPNSLMNNLISGNTSFGAWNDEVSFFDSFGPQLVSAVENTFSCSEIAVQDPALSSMYSMNIGACQEKLQSTLTNRQSSQSDVVIQVDFPSSSNTLHGLSKNLESIDMSEEFLKFSSLDDLCQWFVPSPDDNNFIAITALDNTPSESIVFNPTSFVPVGSSSLSNIPVTCSAGANSVETSAVMHSPENSFFNFNHDETNEWWENMPTPALSPAIFSECISELNTSTLTSTQNGLLFSEPLSGEASYDPLDSSDFEYELSPNKRQVVEFAPLSINAMQFGNLARPAKATSDFMDSISYSEKTNNLARKKDTLPKLQVPRWIDDGHSINNGNAVPAQHKTQKPVEGTTKLTKKRARPKESTRPRPKDRQQIQDCIKELRGIIPNGEKYSIDSLLSQTISYMRYLKIVAEYADKLQEPIELKLIEQANEAALEDSNVDDNKNFGVTWAVDLATQTMECPIIVEDMNKPGQMRIEFLCEGQEGVFGLGIGHDIESIGLKTLKAEMKTRKNKLWAVFIVEIVQQAKRHWTRQDVFYFILNLIQQSYTSKMDSANNNTNVIDPIDSWLRQSPEKQ</sequence>
<proteinExistence type="predicted"/>
<dbReference type="SUPFAM" id="SSF47459">
    <property type="entry name" value="HLH, helix-loop-helix DNA-binding domain"/>
    <property type="match status" value="1"/>
</dbReference>
<feature type="region of interest" description="Disordered" evidence="5">
    <location>
        <begin position="583"/>
        <end position="627"/>
    </location>
</feature>
<name>A0AAV1VSS8_LUPLU</name>
<dbReference type="InterPro" id="IPR036638">
    <property type="entry name" value="HLH_DNA-bd_sf"/>
</dbReference>
<feature type="compositionally biased region" description="Basic and acidic residues" evidence="5">
    <location>
        <begin position="613"/>
        <end position="627"/>
    </location>
</feature>
<dbReference type="InterPro" id="IPR043561">
    <property type="entry name" value="LHW-like"/>
</dbReference>
<keyword evidence="2" id="KW-0805">Transcription regulation</keyword>
<evidence type="ECO:0000256" key="4">
    <source>
        <dbReference type="ARBA" id="ARBA00023242"/>
    </source>
</evidence>
<accession>A0AAV1VSS8</accession>
<evidence type="ECO:0000313" key="7">
    <source>
        <dbReference type="EMBL" id="CAL0299954.1"/>
    </source>
</evidence>
<dbReference type="PANTHER" id="PTHR46196">
    <property type="entry name" value="TRANSCRIPTION FACTOR BHLH155-LIKE ISOFORM X1-RELATED"/>
    <property type="match status" value="1"/>
</dbReference>
<gene>
    <name evidence="7" type="ORF">LLUT_LOCUS1014</name>
</gene>
<evidence type="ECO:0000256" key="3">
    <source>
        <dbReference type="ARBA" id="ARBA00023163"/>
    </source>
</evidence>
<dbReference type="GO" id="GO:0046983">
    <property type="term" value="F:protein dimerization activity"/>
    <property type="evidence" value="ECO:0007669"/>
    <property type="project" value="InterPro"/>
</dbReference>
<dbReference type="GO" id="GO:0005634">
    <property type="term" value="C:nucleus"/>
    <property type="evidence" value="ECO:0007669"/>
    <property type="project" value="UniProtKB-SubCell"/>
</dbReference>
<evidence type="ECO:0000313" key="8">
    <source>
        <dbReference type="Proteomes" id="UP001497480"/>
    </source>
</evidence>
<dbReference type="Pfam" id="PF14215">
    <property type="entry name" value="bHLH-MYC_N"/>
    <property type="match status" value="1"/>
</dbReference>
<dbReference type="AlphaFoldDB" id="A0AAV1VSS8"/>
<feature type="domain" description="BHLH" evidence="6">
    <location>
        <begin position="611"/>
        <end position="660"/>
    </location>
</feature>
<dbReference type="GO" id="GO:0003700">
    <property type="term" value="F:DNA-binding transcription factor activity"/>
    <property type="evidence" value="ECO:0007669"/>
    <property type="project" value="InterPro"/>
</dbReference>
<reference evidence="7 8" key="1">
    <citation type="submission" date="2024-03" db="EMBL/GenBank/DDBJ databases">
        <authorList>
            <person name="Martinez-Hernandez J."/>
        </authorList>
    </citation>
    <scope>NUCLEOTIDE SEQUENCE [LARGE SCALE GENOMIC DNA]</scope>
</reference>
<keyword evidence="4" id="KW-0539">Nucleus</keyword>
<evidence type="ECO:0000256" key="2">
    <source>
        <dbReference type="ARBA" id="ARBA00023015"/>
    </source>
</evidence>
<dbReference type="InterPro" id="IPR025610">
    <property type="entry name" value="MYC/MYB_N"/>
</dbReference>